<feature type="region of interest" description="Disordered" evidence="1">
    <location>
        <begin position="60"/>
        <end position="99"/>
    </location>
</feature>
<evidence type="ECO:0000256" key="1">
    <source>
        <dbReference type="SAM" id="MobiDB-lite"/>
    </source>
</evidence>
<feature type="compositionally biased region" description="Polar residues" evidence="1">
    <location>
        <begin position="69"/>
        <end position="86"/>
    </location>
</feature>
<evidence type="ECO:0000313" key="3">
    <source>
        <dbReference type="Proteomes" id="UP000663873"/>
    </source>
</evidence>
<gene>
    <name evidence="2" type="ORF">UJA718_LOCUS16688</name>
</gene>
<evidence type="ECO:0000313" key="2">
    <source>
        <dbReference type="EMBL" id="CAF4364822.1"/>
    </source>
</evidence>
<dbReference type="AlphaFoldDB" id="A0A820LYE9"/>
<keyword evidence="3" id="KW-1185">Reference proteome</keyword>
<dbReference type="EMBL" id="CAJOBP010002613">
    <property type="protein sequence ID" value="CAF4364822.1"/>
    <property type="molecule type" value="Genomic_DNA"/>
</dbReference>
<protein>
    <submittedName>
        <fullName evidence="2">Uncharacterized protein</fullName>
    </submittedName>
</protein>
<comment type="caution">
    <text evidence="2">The sequence shown here is derived from an EMBL/GenBank/DDBJ whole genome shotgun (WGS) entry which is preliminary data.</text>
</comment>
<accession>A0A820LYE9</accession>
<dbReference type="Proteomes" id="UP000663873">
    <property type="component" value="Unassembled WGS sequence"/>
</dbReference>
<proteinExistence type="predicted"/>
<reference evidence="2" key="1">
    <citation type="submission" date="2021-02" db="EMBL/GenBank/DDBJ databases">
        <authorList>
            <person name="Nowell W R."/>
        </authorList>
    </citation>
    <scope>NUCLEOTIDE SEQUENCE</scope>
</reference>
<sequence length="99" mass="11148">MAKEKTGYGPSKPLFLAALESNNLPAESWGPRKRIHQIDAYAHLATRTTQKNFISQQQLPEYTPRVEETTSIDTGIPNPTFNPDSTLNDDDNELSNQQF</sequence>
<name>A0A820LYE9_9BILA</name>
<organism evidence="2 3">
    <name type="scientific">Rotaria socialis</name>
    <dbReference type="NCBI Taxonomy" id="392032"/>
    <lineage>
        <taxon>Eukaryota</taxon>
        <taxon>Metazoa</taxon>
        <taxon>Spiralia</taxon>
        <taxon>Gnathifera</taxon>
        <taxon>Rotifera</taxon>
        <taxon>Eurotatoria</taxon>
        <taxon>Bdelloidea</taxon>
        <taxon>Philodinida</taxon>
        <taxon>Philodinidae</taxon>
        <taxon>Rotaria</taxon>
    </lineage>
</organism>